<gene>
    <name evidence="4" type="ORF">ENV62_04295</name>
</gene>
<dbReference type="PANTHER" id="PTHR16222">
    <property type="entry name" value="ADP-RIBOSYLGLYCOHYDROLASE"/>
    <property type="match status" value="1"/>
</dbReference>
<evidence type="ECO:0000256" key="1">
    <source>
        <dbReference type="ARBA" id="ARBA00010702"/>
    </source>
</evidence>
<evidence type="ECO:0000313" key="4">
    <source>
        <dbReference type="EMBL" id="HGB14446.1"/>
    </source>
</evidence>
<dbReference type="SUPFAM" id="SSF101478">
    <property type="entry name" value="ADP-ribosylglycohydrolase"/>
    <property type="match status" value="1"/>
</dbReference>
<dbReference type="AlphaFoldDB" id="A0A7C3SIN7"/>
<feature type="binding site" evidence="3">
    <location>
        <position position="50"/>
    </location>
    <ligand>
        <name>Mg(2+)</name>
        <dbReference type="ChEBI" id="CHEBI:18420"/>
        <label>1</label>
    </ligand>
</feature>
<dbReference type="GO" id="GO:0016787">
    <property type="term" value="F:hydrolase activity"/>
    <property type="evidence" value="ECO:0007669"/>
    <property type="project" value="UniProtKB-KW"/>
</dbReference>
<dbReference type="GO" id="GO:0046872">
    <property type="term" value="F:metal ion binding"/>
    <property type="evidence" value="ECO:0007669"/>
    <property type="project" value="UniProtKB-KW"/>
</dbReference>
<evidence type="ECO:0000256" key="2">
    <source>
        <dbReference type="ARBA" id="ARBA00022801"/>
    </source>
</evidence>
<feature type="binding site" evidence="3">
    <location>
        <position position="52"/>
    </location>
    <ligand>
        <name>Mg(2+)</name>
        <dbReference type="ChEBI" id="CHEBI:18420"/>
        <label>1</label>
    </ligand>
</feature>
<dbReference type="EMBL" id="DTHB01000029">
    <property type="protein sequence ID" value="HGB14446.1"/>
    <property type="molecule type" value="Genomic_DNA"/>
</dbReference>
<dbReference type="InterPro" id="IPR005502">
    <property type="entry name" value="Ribosyl_crysJ1"/>
</dbReference>
<proteinExistence type="inferred from homology"/>
<reference evidence="4" key="1">
    <citation type="journal article" date="2020" name="mSystems">
        <title>Genome- and Community-Level Interaction Insights into Carbon Utilization and Element Cycling Functions of Hydrothermarchaeota in Hydrothermal Sediment.</title>
        <authorList>
            <person name="Zhou Z."/>
            <person name="Liu Y."/>
            <person name="Xu W."/>
            <person name="Pan J."/>
            <person name="Luo Z.H."/>
            <person name="Li M."/>
        </authorList>
    </citation>
    <scope>NUCLEOTIDE SEQUENCE [LARGE SCALE GENOMIC DNA]</scope>
    <source>
        <strain evidence="4">SpSt-776</strain>
    </source>
</reference>
<keyword evidence="3" id="KW-0479">Metal-binding</keyword>
<dbReference type="InterPro" id="IPR036705">
    <property type="entry name" value="Ribosyl_crysJ1_sf"/>
</dbReference>
<comment type="cofactor">
    <cofactor evidence="3">
        <name>Mg(2+)</name>
        <dbReference type="ChEBI" id="CHEBI:18420"/>
    </cofactor>
    <text evidence="3">Binds 2 magnesium ions per subunit.</text>
</comment>
<keyword evidence="3" id="KW-0460">Magnesium</keyword>
<protein>
    <submittedName>
        <fullName evidence="4">ADP-ribosylglycohydrolase family protein</fullName>
    </submittedName>
</protein>
<keyword evidence="2 4" id="KW-0378">Hydrolase</keyword>
<dbReference type="InterPro" id="IPR050792">
    <property type="entry name" value="ADP-ribosylglycohydrolase"/>
</dbReference>
<dbReference type="Gene3D" id="1.10.4080.10">
    <property type="entry name" value="ADP-ribosylation/Crystallin J1"/>
    <property type="match status" value="1"/>
</dbReference>
<feature type="binding site" evidence="3">
    <location>
        <position position="258"/>
    </location>
    <ligand>
        <name>Mg(2+)</name>
        <dbReference type="ChEBI" id="CHEBI:18420"/>
        <label>1</label>
    </ligand>
</feature>
<sequence length="305" mass="32673">MAMEQVLGMLFGLALGDALGAPVEFLSVSEIKQKYPPTGIRELPEPARVTDDTLMTLAVAEALIAAGHQDLETFMAAVTREFVAWLRSPDNVRAPGQACLYGVQQLEKGLSWRESGKPGAKGSGAAMRVAPIGYFYQHDLPRLRERARATALATHRHPVAEVAAVAAAFLVKVALDHPAPKDFLPALKAEVQGQAEDFDAALKRLEKALTMISPEAGLAYIGDGWVAEEAVLAALYCFLIYPYEFKAAIRLAANSGGDSDTIACLTGGISGAYLGISHLPADWVKRVEKSAYLEDVARRLVAARG</sequence>
<comment type="caution">
    <text evidence="4">The sequence shown here is derived from an EMBL/GenBank/DDBJ whole genome shotgun (WGS) entry which is preliminary data.</text>
</comment>
<dbReference type="PANTHER" id="PTHR16222:SF24">
    <property type="entry name" value="ADP-RIBOSYLHYDROLASE ARH3"/>
    <property type="match status" value="1"/>
</dbReference>
<dbReference type="Pfam" id="PF03747">
    <property type="entry name" value="ADP_ribosyl_GH"/>
    <property type="match status" value="1"/>
</dbReference>
<comment type="similarity">
    <text evidence="1">Belongs to the ADP-ribosylglycohydrolase family.</text>
</comment>
<evidence type="ECO:0000256" key="3">
    <source>
        <dbReference type="PIRSR" id="PIRSR605502-1"/>
    </source>
</evidence>
<feature type="binding site" evidence="3">
    <location>
        <position position="51"/>
    </location>
    <ligand>
        <name>Mg(2+)</name>
        <dbReference type="ChEBI" id="CHEBI:18420"/>
        <label>1</label>
    </ligand>
</feature>
<name>A0A7C3SIN7_9BACT</name>
<accession>A0A7C3SIN7</accession>
<organism evidence="4">
    <name type="scientific">Desulfobacca acetoxidans</name>
    <dbReference type="NCBI Taxonomy" id="60893"/>
    <lineage>
        <taxon>Bacteria</taxon>
        <taxon>Pseudomonadati</taxon>
        <taxon>Thermodesulfobacteriota</taxon>
        <taxon>Desulfobaccia</taxon>
        <taxon>Desulfobaccales</taxon>
        <taxon>Desulfobaccaceae</taxon>
        <taxon>Desulfobacca</taxon>
    </lineage>
</organism>
<feature type="binding site" evidence="3">
    <location>
        <position position="260"/>
    </location>
    <ligand>
        <name>Mg(2+)</name>
        <dbReference type="ChEBI" id="CHEBI:18420"/>
        <label>1</label>
    </ligand>
</feature>
<feature type="binding site" evidence="3">
    <location>
        <position position="261"/>
    </location>
    <ligand>
        <name>Mg(2+)</name>
        <dbReference type="ChEBI" id="CHEBI:18420"/>
        <label>1</label>
    </ligand>
</feature>